<evidence type="ECO:0000259" key="6">
    <source>
        <dbReference type="Pfam" id="PF02656"/>
    </source>
</evidence>
<dbReference type="RefSeq" id="WP_163818681.1">
    <property type="nucleotide sequence ID" value="NZ_JAAGOB010000005.1"/>
</dbReference>
<proteinExistence type="predicted"/>
<organism evidence="7 8">
    <name type="scientific">Phytoactinopolyspora alkaliphila</name>
    <dbReference type="NCBI Taxonomy" id="1783498"/>
    <lineage>
        <taxon>Bacteria</taxon>
        <taxon>Bacillati</taxon>
        <taxon>Actinomycetota</taxon>
        <taxon>Actinomycetes</taxon>
        <taxon>Jiangellales</taxon>
        <taxon>Jiangellaceae</taxon>
        <taxon>Phytoactinopolyspora</taxon>
    </lineage>
</organism>
<keyword evidence="8" id="KW-1185">Reference proteome</keyword>
<feature type="transmembrane region" description="Helical" evidence="5">
    <location>
        <begin position="20"/>
        <end position="39"/>
    </location>
</feature>
<evidence type="ECO:0000256" key="1">
    <source>
        <dbReference type="ARBA" id="ARBA00004127"/>
    </source>
</evidence>
<evidence type="ECO:0000256" key="2">
    <source>
        <dbReference type="ARBA" id="ARBA00022692"/>
    </source>
</evidence>
<evidence type="ECO:0000256" key="4">
    <source>
        <dbReference type="ARBA" id="ARBA00023136"/>
    </source>
</evidence>
<dbReference type="InterPro" id="IPR003807">
    <property type="entry name" value="DUF202"/>
</dbReference>
<evidence type="ECO:0000256" key="5">
    <source>
        <dbReference type="SAM" id="Phobius"/>
    </source>
</evidence>
<feature type="transmembrane region" description="Helical" evidence="5">
    <location>
        <begin position="45"/>
        <end position="66"/>
    </location>
</feature>
<dbReference type="EMBL" id="JAAGOB010000005">
    <property type="protein sequence ID" value="NED95923.1"/>
    <property type="molecule type" value="Genomic_DNA"/>
</dbReference>
<accession>A0A6N9YLP7</accession>
<feature type="transmembrane region" description="Helical" evidence="5">
    <location>
        <begin position="87"/>
        <end position="107"/>
    </location>
</feature>
<gene>
    <name evidence="7" type="ORF">G1H11_11445</name>
</gene>
<evidence type="ECO:0000313" key="7">
    <source>
        <dbReference type="EMBL" id="NED95923.1"/>
    </source>
</evidence>
<evidence type="ECO:0000256" key="3">
    <source>
        <dbReference type="ARBA" id="ARBA00022989"/>
    </source>
</evidence>
<comment type="subcellular location">
    <subcellularLocation>
        <location evidence="1">Endomembrane system</location>
        <topology evidence="1">Multi-pass membrane protein</topology>
    </subcellularLocation>
</comment>
<reference evidence="7 8" key="1">
    <citation type="submission" date="2020-02" db="EMBL/GenBank/DDBJ databases">
        <authorList>
            <person name="Li X.-J."/>
            <person name="Feng X.-M."/>
        </authorList>
    </citation>
    <scope>NUCLEOTIDE SEQUENCE [LARGE SCALE GENOMIC DNA]</scope>
    <source>
        <strain evidence="7 8">CGMCC 4.7225</strain>
    </source>
</reference>
<keyword evidence="4 5" id="KW-0472">Membrane</keyword>
<dbReference type="Pfam" id="PF02656">
    <property type="entry name" value="DUF202"/>
    <property type="match status" value="1"/>
</dbReference>
<protein>
    <submittedName>
        <fullName evidence="7">DUF202 domain-containing protein</fullName>
    </submittedName>
</protein>
<keyword evidence="3 5" id="KW-1133">Transmembrane helix</keyword>
<comment type="caution">
    <text evidence="7">The sequence shown here is derived from an EMBL/GenBank/DDBJ whole genome shotgun (WGS) entry which is preliminary data.</text>
</comment>
<evidence type="ECO:0000313" key="8">
    <source>
        <dbReference type="Proteomes" id="UP000469185"/>
    </source>
</evidence>
<name>A0A6N9YLP7_9ACTN</name>
<sequence>MTATDRAFDDGAQNERTSLAWTRTGLALLLAVVLASRLTAEPLGLGALVFGVVAAPAAVAVLVLAHRRYRVAHRSLHEGRALPDGRLPALATAVTLLLAFVEVVYALSS</sequence>
<dbReference type="AlphaFoldDB" id="A0A6N9YLP7"/>
<dbReference type="GO" id="GO:0012505">
    <property type="term" value="C:endomembrane system"/>
    <property type="evidence" value="ECO:0007669"/>
    <property type="project" value="UniProtKB-SubCell"/>
</dbReference>
<feature type="domain" description="DUF202" evidence="6">
    <location>
        <begin position="9"/>
        <end position="74"/>
    </location>
</feature>
<keyword evidence="2 5" id="KW-0812">Transmembrane</keyword>
<dbReference type="Proteomes" id="UP000469185">
    <property type="component" value="Unassembled WGS sequence"/>
</dbReference>